<dbReference type="Proteomes" id="UP001470230">
    <property type="component" value="Unassembled WGS sequence"/>
</dbReference>
<evidence type="ECO:0000256" key="1">
    <source>
        <dbReference type="SAM" id="MobiDB-lite"/>
    </source>
</evidence>
<proteinExistence type="predicted"/>
<feature type="compositionally biased region" description="Polar residues" evidence="1">
    <location>
        <begin position="318"/>
        <end position="330"/>
    </location>
</feature>
<organism evidence="2 3">
    <name type="scientific">Tritrichomonas musculus</name>
    <dbReference type="NCBI Taxonomy" id="1915356"/>
    <lineage>
        <taxon>Eukaryota</taxon>
        <taxon>Metamonada</taxon>
        <taxon>Parabasalia</taxon>
        <taxon>Tritrichomonadida</taxon>
        <taxon>Tritrichomonadidae</taxon>
        <taxon>Tritrichomonas</taxon>
    </lineage>
</organism>
<gene>
    <name evidence="2" type="ORF">M9Y10_001884</name>
</gene>
<evidence type="ECO:0000313" key="3">
    <source>
        <dbReference type="Proteomes" id="UP001470230"/>
    </source>
</evidence>
<feature type="compositionally biased region" description="Low complexity" evidence="1">
    <location>
        <begin position="261"/>
        <end position="271"/>
    </location>
</feature>
<comment type="caution">
    <text evidence="2">The sequence shown here is derived from an EMBL/GenBank/DDBJ whole genome shotgun (WGS) entry which is preliminary data.</text>
</comment>
<feature type="compositionally biased region" description="Low complexity" evidence="1">
    <location>
        <begin position="215"/>
        <end position="236"/>
    </location>
</feature>
<reference evidence="2 3" key="1">
    <citation type="submission" date="2024-04" db="EMBL/GenBank/DDBJ databases">
        <title>Tritrichomonas musculus Genome.</title>
        <authorList>
            <person name="Alves-Ferreira E."/>
            <person name="Grigg M."/>
            <person name="Lorenzi H."/>
            <person name="Galac M."/>
        </authorList>
    </citation>
    <scope>NUCLEOTIDE SEQUENCE [LARGE SCALE GENOMIC DNA]</scope>
    <source>
        <strain evidence="2 3">EAF2021</strain>
    </source>
</reference>
<feature type="compositionally biased region" description="Low complexity" evidence="1">
    <location>
        <begin position="331"/>
        <end position="346"/>
    </location>
</feature>
<accession>A0ABR2L949</accession>
<feature type="compositionally biased region" description="Low complexity" evidence="1">
    <location>
        <begin position="281"/>
        <end position="305"/>
    </location>
</feature>
<evidence type="ECO:0000313" key="2">
    <source>
        <dbReference type="EMBL" id="KAK8899568.1"/>
    </source>
</evidence>
<sequence>MFDNQLEKLSNIRLEITGNNVLLITNNQYATEILKNNKMQLQTKYQVGLYPKKDTVQIKGGSKEIYCNMLNFVFNLHGKTELTLEKFDEILLRSQEEDANNIKKRRSSTTLTPIRNIYPQSCTGAIPLRKLSDLGELPDLIEDEENPQCNSCLYPTNSTGAFVSVHHEEQSKPYEFIPSKSSQANTTPEKQFSQNNSYSTIVRSQPSSPKRDQSQYQSKNFNKNQNQNKYIYTNNKPIERRSTVPNCQEISPNKKYDQRNQMKQNQNQKSNYPKNNKKQSKGNSSRYNNSFNNNNNNVSISFYSSDNQKHLKSDESSDSICTEPDTNYDVSSGYRYSPRSSSPPIASIQSSIASSRSTSAIYNNYQPKPDSNCKVECKLSGNKLIYLLSKSFISNNSQGRSSQQILNEVYEALGFTSRESFNKIIFKC</sequence>
<dbReference type="EMBL" id="JAPFFF010000001">
    <property type="protein sequence ID" value="KAK8899568.1"/>
    <property type="molecule type" value="Genomic_DNA"/>
</dbReference>
<name>A0ABR2L949_9EUKA</name>
<keyword evidence="3" id="KW-1185">Reference proteome</keyword>
<feature type="compositionally biased region" description="Polar residues" evidence="1">
    <location>
        <begin position="179"/>
        <end position="208"/>
    </location>
</feature>
<feature type="region of interest" description="Disordered" evidence="1">
    <location>
        <begin position="174"/>
        <end position="346"/>
    </location>
</feature>
<protein>
    <submittedName>
        <fullName evidence="2">Uncharacterized protein</fullName>
    </submittedName>
</protein>